<dbReference type="InterPro" id="IPR005119">
    <property type="entry name" value="LysR_subst-bd"/>
</dbReference>
<dbReference type="SUPFAM" id="SSF46785">
    <property type="entry name" value="Winged helix' DNA-binding domain"/>
    <property type="match status" value="1"/>
</dbReference>
<dbReference type="CDD" id="cd05466">
    <property type="entry name" value="PBP2_LTTR_substrate"/>
    <property type="match status" value="1"/>
</dbReference>
<keyword evidence="3" id="KW-0238">DNA-binding</keyword>
<gene>
    <name evidence="6" type="ORF">F6H94_08545</name>
</gene>
<dbReference type="KEGG" id="lje:BUE77_05180"/>
<sequence>MVKAMETKDYLYFIKLVECRSYIKTAQFFGITQPAISAMVKRLEKGIGTKLFIKRGSNSSLHITNAGKVVYRAAKELVRIETAMKVDAKRASKNQFKLAYSELAGSLLLPAIITKLNQGNLLANVETYQENSHLLEGHILEGKYDAIIFSRLTDEYIKGIKSVVLQKHEYQLIVPASSELAKKSEIDLFTIGTIPLIMRHKRFLSRTALDRIFAKINFHPQKRLIVDSIDATLELVRNNMGVAYLMNSTVKNIPGVVAVPLVPSQKQYVYQCLGIRENAIPNEFQKACLEIIQEIKS</sequence>
<dbReference type="Pfam" id="PF03466">
    <property type="entry name" value="LysR_substrate"/>
    <property type="match status" value="1"/>
</dbReference>
<dbReference type="PRINTS" id="PR00039">
    <property type="entry name" value="HTHLYSR"/>
</dbReference>
<evidence type="ECO:0000259" key="5">
    <source>
        <dbReference type="PROSITE" id="PS50931"/>
    </source>
</evidence>
<dbReference type="GO" id="GO:0032993">
    <property type="term" value="C:protein-DNA complex"/>
    <property type="evidence" value="ECO:0007669"/>
    <property type="project" value="TreeGrafter"/>
</dbReference>
<name>A0A5N1I4L2_LACJE</name>
<feature type="domain" description="HTH lysR-type" evidence="5">
    <location>
        <begin position="5"/>
        <end position="64"/>
    </location>
</feature>
<accession>A0A5N1I4L2</accession>
<protein>
    <submittedName>
        <fullName evidence="6">LysR family transcriptional regulator</fullName>
    </submittedName>
</protein>
<proteinExistence type="inferred from homology"/>
<dbReference type="AlphaFoldDB" id="A0A5N1I4L2"/>
<reference evidence="6 7" key="1">
    <citation type="submission" date="2019-09" db="EMBL/GenBank/DDBJ databases">
        <title>Draft genome sequence assemblies of isolates from the urinary tract.</title>
        <authorList>
            <person name="Mores C.R."/>
            <person name="Putonti C."/>
            <person name="Wolfe A.J."/>
        </authorList>
    </citation>
    <scope>NUCLEOTIDE SEQUENCE [LARGE SCALE GENOMIC DNA]</scope>
    <source>
        <strain evidence="6 7">UMB246</strain>
    </source>
</reference>
<dbReference type="SUPFAM" id="SSF53850">
    <property type="entry name" value="Periplasmic binding protein-like II"/>
    <property type="match status" value="1"/>
</dbReference>
<dbReference type="Proteomes" id="UP000327236">
    <property type="component" value="Unassembled WGS sequence"/>
</dbReference>
<dbReference type="InterPro" id="IPR036388">
    <property type="entry name" value="WH-like_DNA-bd_sf"/>
</dbReference>
<dbReference type="GO" id="GO:0003700">
    <property type="term" value="F:DNA-binding transcription factor activity"/>
    <property type="evidence" value="ECO:0007669"/>
    <property type="project" value="InterPro"/>
</dbReference>
<evidence type="ECO:0000256" key="1">
    <source>
        <dbReference type="ARBA" id="ARBA00009437"/>
    </source>
</evidence>
<comment type="similarity">
    <text evidence="1">Belongs to the LysR transcriptional regulatory family.</text>
</comment>
<dbReference type="InterPro" id="IPR000847">
    <property type="entry name" value="LysR_HTH_N"/>
</dbReference>
<dbReference type="Pfam" id="PF00126">
    <property type="entry name" value="HTH_1"/>
    <property type="match status" value="1"/>
</dbReference>
<dbReference type="Gene3D" id="3.40.190.290">
    <property type="match status" value="1"/>
</dbReference>
<dbReference type="EMBL" id="VYWW01000063">
    <property type="protein sequence ID" value="KAA9320036.1"/>
    <property type="molecule type" value="Genomic_DNA"/>
</dbReference>
<dbReference type="PANTHER" id="PTHR30346">
    <property type="entry name" value="TRANSCRIPTIONAL DUAL REGULATOR HCAR-RELATED"/>
    <property type="match status" value="1"/>
</dbReference>
<evidence type="ECO:0000313" key="7">
    <source>
        <dbReference type="Proteomes" id="UP000327236"/>
    </source>
</evidence>
<evidence type="ECO:0000313" key="6">
    <source>
        <dbReference type="EMBL" id="KAA9320036.1"/>
    </source>
</evidence>
<comment type="caution">
    <text evidence="6">The sequence shown here is derived from an EMBL/GenBank/DDBJ whole genome shotgun (WGS) entry which is preliminary data.</text>
</comment>
<dbReference type="InterPro" id="IPR036390">
    <property type="entry name" value="WH_DNA-bd_sf"/>
</dbReference>
<evidence type="ECO:0000256" key="3">
    <source>
        <dbReference type="ARBA" id="ARBA00023125"/>
    </source>
</evidence>
<dbReference type="PANTHER" id="PTHR30346:SF0">
    <property type="entry name" value="HCA OPERON TRANSCRIPTIONAL ACTIVATOR HCAR"/>
    <property type="match status" value="1"/>
</dbReference>
<organism evidence="6 7">
    <name type="scientific">Lactobacillus jensenii</name>
    <dbReference type="NCBI Taxonomy" id="109790"/>
    <lineage>
        <taxon>Bacteria</taxon>
        <taxon>Bacillati</taxon>
        <taxon>Bacillota</taxon>
        <taxon>Bacilli</taxon>
        <taxon>Lactobacillales</taxon>
        <taxon>Lactobacillaceae</taxon>
        <taxon>Lactobacillus</taxon>
    </lineage>
</organism>
<keyword evidence="4" id="KW-0804">Transcription</keyword>
<dbReference type="RefSeq" id="WP_006588602.1">
    <property type="nucleotide sequence ID" value="NZ_CATOVA010000013.1"/>
</dbReference>
<dbReference type="PROSITE" id="PS50931">
    <property type="entry name" value="HTH_LYSR"/>
    <property type="match status" value="1"/>
</dbReference>
<dbReference type="Gene3D" id="1.10.10.10">
    <property type="entry name" value="Winged helix-like DNA-binding domain superfamily/Winged helix DNA-binding domain"/>
    <property type="match status" value="1"/>
</dbReference>
<dbReference type="GO" id="GO:0003677">
    <property type="term" value="F:DNA binding"/>
    <property type="evidence" value="ECO:0007669"/>
    <property type="project" value="UniProtKB-KW"/>
</dbReference>
<dbReference type="OrthoDB" id="9803735at2"/>
<evidence type="ECO:0000256" key="4">
    <source>
        <dbReference type="ARBA" id="ARBA00023163"/>
    </source>
</evidence>
<evidence type="ECO:0000256" key="2">
    <source>
        <dbReference type="ARBA" id="ARBA00023015"/>
    </source>
</evidence>
<keyword evidence="2" id="KW-0805">Transcription regulation</keyword>